<dbReference type="PANTHER" id="PTHR46457:SF1">
    <property type="entry name" value="DNA REPAIR PROTEIN RAD51 HOMOLOG 4"/>
    <property type="match status" value="1"/>
</dbReference>
<feature type="region of interest" description="Disordered" evidence="3">
    <location>
        <begin position="335"/>
        <end position="356"/>
    </location>
</feature>
<dbReference type="GO" id="GO:0000400">
    <property type="term" value="F:four-way junction DNA binding"/>
    <property type="evidence" value="ECO:0007669"/>
    <property type="project" value="TreeGrafter"/>
</dbReference>
<name>A0A165GH63_XYLHT</name>
<dbReference type="GO" id="GO:0003697">
    <property type="term" value="F:single-stranded DNA binding"/>
    <property type="evidence" value="ECO:0007669"/>
    <property type="project" value="TreeGrafter"/>
</dbReference>
<comment type="subcellular location">
    <subcellularLocation>
        <location evidence="1">Nucleus</location>
    </subcellularLocation>
</comment>
<dbReference type="InterPro" id="IPR027417">
    <property type="entry name" value="P-loop_NTPase"/>
</dbReference>
<evidence type="ECO:0000256" key="2">
    <source>
        <dbReference type="ARBA" id="ARBA00023242"/>
    </source>
</evidence>
<dbReference type="PANTHER" id="PTHR46457">
    <property type="entry name" value="DNA REPAIR PROTEIN RAD51 HOMOLOG 4"/>
    <property type="match status" value="1"/>
</dbReference>
<dbReference type="OMA" id="YGVVHCI"/>
<evidence type="ECO:0008006" key="6">
    <source>
        <dbReference type="Google" id="ProtNLM"/>
    </source>
</evidence>
<dbReference type="GO" id="GO:0005815">
    <property type="term" value="C:microtubule organizing center"/>
    <property type="evidence" value="ECO:0007669"/>
    <property type="project" value="TreeGrafter"/>
</dbReference>
<sequence length="444" mass="48722">MANDAVQPASPILGHVLLEIEEEKEAARLRNRSDNSTNTGSRIGTGCCSAIDDEVLDGGFDYGSIAALSGGLLRQDGRGTLIALHTLANHLLQNPLSDGVVIDTTGGFDVLFFAGLLRARLESESVLSEHQHQHQHVDAKINTVLDRVKVMGVFDFFGVIEAVDELSAVMRLDIPTHPEVRGDAPAFKTEDAEDTVFREVGEVAGKAEIADSQDEDDEGEDEEMESEKEHHTPEFAEPGASTEQNATGHRNGIGMIIIDNIVHVVSPMMKNDHVQAHGLLMPFLRSLRHLTHDYDICTILLNSIVLPQTQKYPYPHQRSTPSAFRSDEESFTFHAASRGQIPKNNHGDFDDNDDDDGSRVSIFASTPGKPALGKSFAHCVDTHLFLSRVPKGIRDAEVVYAGSRSNGHDAQMVDVIEVLDDRNSARQGRWSAFVVDEFRILNAF</sequence>
<dbReference type="InterPro" id="IPR051988">
    <property type="entry name" value="HRR_RAD51_Paralog"/>
</dbReference>
<dbReference type="EMBL" id="KV407459">
    <property type="protein sequence ID" value="KZF22179.1"/>
    <property type="molecule type" value="Genomic_DNA"/>
</dbReference>
<evidence type="ECO:0000256" key="3">
    <source>
        <dbReference type="SAM" id="MobiDB-lite"/>
    </source>
</evidence>
<accession>A0A165GH63</accession>
<dbReference type="GO" id="GO:0042148">
    <property type="term" value="P:DNA strand invasion"/>
    <property type="evidence" value="ECO:0007669"/>
    <property type="project" value="TreeGrafter"/>
</dbReference>
<dbReference type="InParanoid" id="A0A165GH63"/>
<feature type="region of interest" description="Disordered" evidence="3">
    <location>
        <begin position="203"/>
        <end position="247"/>
    </location>
</feature>
<dbReference type="GO" id="GO:0033063">
    <property type="term" value="C:Rad51B-Rad51C-Rad51D-XRCC2 complex"/>
    <property type="evidence" value="ECO:0007669"/>
    <property type="project" value="TreeGrafter"/>
</dbReference>
<dbReference type="GeneID" id="28900315"/>
<dbReference type="SUPFAM" id="SSF52540">
    <property type="entry name" value="P-loop containing nucleoside triphosphate hydrolases"/>
    <property type="match status" value="1"/>
</dbReference>
<dbReference type="GO" id="GO:0005657">
    <property type="term" value="C:replication fork"/>
    <property type="evidence" value="ECO:0007669"/>
    <property type="project" value="TreeGrafter"/>
</dbReference>
<dbReference type="STRING" id="1328760.A0A165GH63"/>
<dbReference type="AlphaFoldDB" id="A0A165GH63"/>
<evidence type="ECO:0000313" key="5">
    <source>
        <dbReference type="Proteomes" id="UP000076632"/>
    </source>
</evidence>
<dbReference type="Gene3D" id="3.40.50.300">
    <property type="entry name" value="P-loop containing nucleotide triphosphate hydrolases"/>
    <property type="match status" value="1"/>
</dbReference>
<reference evidence="4 5" key="1">
    <citation type="journal article" date="2016" name="Fungal Biol.">
        <title>The genome of Xylona heveae provides a window into fungal endophytism.</title>
        <authorList>
            <person name="Gazis R."/>
            <person name="Kuo A."/>
            <person name="Riley R."/>
            <person name="LaButti K."/>
            <person name="Lipzen A."/>
            <person name="Lin J."/>
            <person name="Amirebrahimi M."/>
            <person name="Hesse C.N."/>
            <person name="Spatafora J.W."/>
            <person name="Henrissat B."/>
            <person name="Hainaut M."/>
            <person name="Grigoriev I.V."/>
            <person name="Hibbett D.S."/>
        </authorList>
    </citation>
    <scope>NUCLEOTIDE SEQUENCE [LARGE SCALE GENOMIC DNA]</scope>
    <source>
        <strain evidence="4 5">TC161</strain>
    </source>
</reference>
<dbReference type="GO" id="GO:0007131">
    <property type="term" value="P:reciprocal meiotic recombination"/>
    <property type="evidence" value="ECO:0007669"/>
    <property type="project" value="TreeGrafter"/>
</dbReference>
<dbReference type="GO" id="GO:0000724">
    <property type="term" value="P:double-strand break repair via homologous recombination"/>
    <property type="evidence" value="ECO:0007669"/>
    <property type="project" value="TreeGrafter"/>
</dbReference>
<organism evidence="4 5">
    <name type="scientific">Xylona heveae (strain CBS 132557 / TC161)</name>
    <dbReference type="NCBI Taxonomy" id="1328760"/>
    <lineage>
        <taxon>Eukaryota</taxon>
        <taxon>Fungi</taxon>
        <taxon>Dikarya</taxon>
        <taxon>Ascomycota</taxon>
        <taxon>Pezizomycotina</taxon>
        <taxon>Xylonomycetes</taxon>
        <taxon>Xylonales</taxon>
        <taxon>Xylonaceae</taxon>
        <taxon>Xylona</taxon>
    </lineage>
</organism>
<feature type="compositionally biased region" description="Acidic residues" evidence="3">
    <location>
        <begin position="211"/>
        <end position="226"/>
    </location>
</feature>
<protein>
    <recommendedName>
        <fullName evidence="6">DNA recombination and repair protein Rad51-like C-terminal domain-containing protein</fullName>
    </recommendedName>
</protein>
<proteinExistence type="predicted"/>
<dbReference type="RefSeq" id="XP_018187734.1">
    <property type="nucleotide sequence ID" value="XM_018335178.1"/>
</dbReference>
<dbReference type="Proteomes" id="UP000076632">
    <property type="component" value="Unassembled WGS sequence"/>
</dbReference>
<dbReference type="OrthoDB" id="336321at2759"/>
<keyword evidence="5" id="KW-1185">Reference proteome</keyword>
<evidence type="ECO:0000313" key="4">
    <source>
        <dbReference type="EMBL" id="KZF22179.1"/>
    </source>
</evidence>
<dbReference type="GO" id="GO:0000723">
    <property type="term" value="P:telomere maintenance"/>
    <property type="evidence" value="ECO:0007669"/>
    <property type="project" value="TreeGrafter"/>
</dbReference>
<keyword evidence="2" id="KW-0539">Nucleus</keyword>
<dbReference type="GO" id="GO:0008094">
    <property type="term" value="F:ATP-dependent activity, acting on DNA"/>
    <property type="evidence" value="ECO:0007669"/>
    <property type="project" value="TreeGrafter"/>
</dbReference>
<gene>
    <name evidence="4" type="ORF">L228DRAFT_268664</name>
</gene>
<evidence type="ECO:0000256" key="1">
    <source>
        <dbReference type="ARBA" id="ARBA00004123"/>
    </source>
</evidence>